<feature type="non-terminal residue" evidence="1">
    <location>
        <position position="1"/>
    </location>
</feature>
<evidence type="ECO:0008006" key="2">
    <source>
        <dbReference type="Google" id="ProtNLM"/>
    </source>
</evidence>
<dbReference type="AlphaFoldDB" id="X0TJU7"/>
<dbReference type="SUPFAM" id="SSF46626">
    <property type="entry name" value="Cytochrome c"/>
    <property type="match status" value="1"/>
</dbReference>
<dbReference type="GO" id="GO:0020037">
    <property type="term" value="F:heme binding"/>
    <property type="evidence" value="ECO:0007669"/>
    <property type="project" value="InterPro"/>
</dbReference>
<proteinExistence type="predicted"/>
<organism evidence="1">
    <name type="scientific">marine sediment metagenome</name>
    <dbReference type="NCBI Taxonomy" id="412755"/>
    <lineage>
        <taxon>unclassified sequences</taxon>
        <taxon>metagenomes</taxon>
        <taxon>ecological metagenomes</taxon>
    </lineage>
</organism>
<protein>
    <recommendedName>
        <fullName evidence="2">Cytochrome c domain-containing protein</fullName>
    </recommendedName>
</protein>
<dbReference type="GO" id="GO:0009055">
    <property type="term" value="F:electron transfer activity"/>
    <property type="evidence" value="ECO:0007669"/>
    <property type="project" value="InterPro"/>
</dbReference>
<name>X0TJU7_9ZZZZ</name>
<dbReference type="InterPro" id="IPR036909">
    <property type="entry name" value="Cyt_c-like_dom_sf"/>
</dbReference>
<dbReference type="EMBL" id="BARS01015153">
    <property type="protein sequence ID" value="GAF87536.1"/>
    <property type="molecule type" value="Genomic_DNA"/>
</dbReference>
<evidence type="ECO:0000313" key="1">
    <source>
        <dbReference type="EMBL" id="GAF87536.1"/>
    </source>
</evidence>
<sequence>QPKQHAGTMPPLGGVALSDNDVAAVAAYVWAIGHQKKG</sequence>
<comment type="caution">
    <text evidence="1">The sequence shown here is derived from an EMBL/GenBank/DDBJ whole genome shotgun (WGS) entry which is preliminary data.</text>
</comment>
<gene>
    <name evidence="1" type="ORF">S01H1_25136</name>
</gene>
<accession>X0TJU7</accession>
<reference evidence="1" key="1">
    <citation type="journal article" date="2014" name="Front. Microbiol.">
        <title>High frequency of phylogenetically diverse reductive dehalogenase-homologous genes in deep subseafloor sedimentary metagenomes.</title>
        <authorList>
            <person name="Kawai M."/>
            <person name="Futagami T."/>
            <person name="Toyoda A."/>
            <person name="Takaki Y."/>
            <person name="Nishi S."/>
            <person name="Hori S."/>
            <person name="Arai W."/>
            <person name="Tsubouchi T."/>
            <person name="Morono Y."/>
            <person name="Uchiyama I."/>
            <person name="Ito T."/>
            <person name="Fujiyama A."/>
            <person name="Inagaki F."/>
            <person name="Takami H."/>
        </authorList>
    </citation>
    <scope>NUCLEOTIDE SEQUENCE</scope>
    <source>
        <strain evidence="1">Expedition CK06-06</strain>
    </source>
</reference>